<dbReference type="GeneID" id="40310617"/>
<keyword evidence="1" id="KW-0812">Transmembrane</keyword>
<dbReference type="EMBL" id="NWUJ01000004">
    <property type="protein sequence ID" value="PFH36037.1"/>
    <property type="molecule type" value="Genomic_DNA"/>
</dbReference>
<keyword evidence="1" id="KW-1133">Transmembrane helix</keyword>
<evidence type="ECO:0000313" key="3">
    <source>
        <dbReference type="Proteomes" id="UP000224006"/>
    </source>
</evidence>
<feature type="transmembrane region" description="Helical" evidence="1">
    <location>
        <begin position="58"/>
        <end position="82"/>
    </location>
</feature>
<keyword evidence="1" id="KW-0472">Membrane</keyword>
<accession>A0A2A9MKA0</accession>
<dbReference type="VEuPathDB" id="ToxoDB:BESB_056880"/>
<dbReference type="AlphaFoldDB" id="A0A2A9MKA0"/>
<feature type="transmembrane region" description="Helical" evidence="1">
    <location>
        <begin position="18"/>
        <end position="37"/>
    </location>
</feature>
<reference evidence="2 3" key="1">
    <citation type="submission" date="2017-09" db="EMBL/GenBank/DDBJ databases">
        <title>Genome sequencing of Besnoitia besnoiti strain Bb-Ger1.</title>
        <authorList>
            <person name="Schares G."/>
            <person name="Venepally P."/>
            <person name="Lorenzi H.A."/>
        </authorList>
    </citation>
    <scope>NUCLEOTIDE SEQUENCE [LARGE SCALE GENOMIC DNA]</scope>
    <source>
        <strain evidence="2 3">Bb-Ger1</strain>
    </source>
</reference>
<dbReference type="KEGG" id="bbes:BESB_056880"/>
<gene>
    <name evidence="2" type="ORF">BESB_056880</name>
</gene>
<evidence type="ECO:0000313" key="2">
    <source>
        <dbReference type="EMBL" id="PFH36037.1"/>
    </source>
</evidence>
<dbReference type="RefSeq" id="XP_029220046.1">
    <property type="nucleotide sequence ID" value="XM_029364123.1"/>
</dbReference>
<organism evidence="2 3">
    <name type="scientific">Besnoitia besnoiti</name>
    <name type="common">Apicomplexan protozoan</name>
    <dbReference type="NCBI Taxonomy" id="94643"/>
    <lineage>
        <taxon>Eukaryota</taxon>
        <taxon>Sar</taxon>
        <taxon>Alveolata</taxon>
        <taxon>Apicomplexa</taxon>
        <taxon>Conoidasida</taxon>
        <taxon>Coccidia</taxon>
        <taxon>Eucoccidiorida</taxon>
        <taxon>Eimeriorina</taxon>
        <taxon>Sarcocystidae</taxon>
        <taxon>Besnoitia</taxon>
    </lineage>
</organism>
<keyword evidence="3" id="KW-1185">Reference proteome</keyword>
<name>A0A2A9MKA0_BESBE</name>
<proteinExistence type="predicted"/>
<sequence length="169" mass="17568">MSSEAESAFRHVTESGCYGGAIVGAVSFLTGWISSMPSDNMISLTMKIVSADCSVDELMSLGVLPAAIAIGRVAIPVLLFVWTMHGLFSSFYGICSSTAPLLYGISLTEISFQLACFVAVASYLATDALSRTVNAIAGALREGTAGVQAGLKSAADWSGDKARRSVTNI</sequence>
<feature type="transmembrane region" description="Helical" evidence="1">
    <location>
        <begin position="102"/>
        <end position="125"/>
    </location>
</feature>
<dbReference type="Proteomes" id="UP000224006">
    <property type="component" value="Chromosome IV"/>
</dbReference>
<evidence type="ECO:0000256" key="1">
    <source>
        <dbReference type="SAM" id="Phobius"/>
    </source>
</evidence>
<dbReference type="OrthoDB" id="333171at2759"/>
<comment type="caution">
    <text evidence="2">The sequence shown here is derived from an EMBL/GenBank/DDBJ whole genome shotgun (WGS) entry which is preliminary data.</text>
</comment>
<protein>
    <submittedName>
        <fullName evidence="2">Cation-transporting ATPase</fullName>
    </submittedName>
</protein>